<protein>
    <submittedName>
        <fullName evidence="2">DUF2306 domain-containing protein</fullName>
    </submittedName>
</protein>
<proteinExistence type="predicted"/>
<evidence type="ECO:0000313" key="3">
    <source>
        <dbReference type="Proteomes" id="UP000611723"/>
    </source>
</evidence>
<feature type="transmembrane region" description="Helical" evidence="1">
    <location>
        <begin position="113"/>
        <end position="134"/>
    </location>
</feature>
<reference evidence="2" key="1">
    <citation type="submission" date="2021-01" db="EMBL/GenBank/DDBJ databases">
        <title>Marivirga aurantiaca sp. nov., isolated from intertidal surface sediments.</title>
        <authorList>
            <person name="Zhang M."/>
        </authorList>
    </citation>
    <scope>NUCLEOTIDE SEQUENCE</scope>
    <source>
        <strain evidence="2">S37H4</strain>
    </source>
</reference>
<feature type="transmembrane region" description="Helical" evidence="1">
    <location>
        <begin position="146"/>
        <end position="170"/>
    </location>
</feature>
<keyword evidence="3" id="KW-1185">Reference proteome</keyword>
<comment type="caution">
    <text evidence="2">The sequence shown here is derived from an EMBL/GenBank/DDBJ whole genome shotgun (WGS) entry which is preliminary data.</text>
</comment>
<dbReference type="InterPro" id="IPR018750">
    <property type="entry name" value="DUF2306_membrane"/>
</dbReference>
<sequence length="209" mass="23821">MAKKALWILFVFLAIAVGLYPLIYFIIDRKFGLLSSKDIELLVNVYWNIGFYMHIILGGIALLVGWIQFSSKIRATRLKLHRQIGKIYIISSLLSALASLFIAYFATGGLISALGFACLGVIWFYTTLKAFLVIKKGNIVAHEKMMIYSYACCFAAVTLRIWLPILINIFHDFIPAYRIVAWLCWVPNLLVAFLIIRKIKVPVLKEAKR</sequence>
<dbReference type="EMBL" id="JAEQBW010000003">
    <property type="protein sequence ID" value="MBK6265384.1"/>
    <property type="molecule type" value="Genomic_DNA"/>
</dbReference>
<keyword evidence="1" id="KW-0472">Membrane</keyword>
<feature type="transmembrane region" description="Helical" evidence="1">
    <location>
        <begin position="176"/>
        <end position="196"/>
    </location>
</feature>
<gene>
    <name evidence="2" type="ORF">JKA74_10065</name>
</gene>
<dbReference type="Proteomes" id="UP000611723">
    <property type="component" value="Unassembled WGS sequence"/>
</dbReference>
<keyword evidence="1" id="KW-0812">Transmembrane</keyword>
<accession>A0A934WYK6</accession>
<feature type="transmembrane region" description="Helical" evidence="1">
    <location>
        <begin position="87"/>
        <end position="107"/>
    </location>
</feature>
<organism evidence="2 3">
    <name type="scientific">Marivirga aurantiaca</name>
    <dbReference type="NCBI Taxonomy" id="2802615"/>
    <lineage>
        <taxon>Bacteria</taxon>
        <taxon>Pseudomonadati</taxon>
        <taxon>Bacteroidota</taxon>
        <taxon>Cytophagia</taxon>
        <taxon>Cytophagales</taxon>
        <taxon>Marivirgaceae</taxon>
        <taxon>Marivirga</taxon>
    </lineage>
</organism>
<evidence type="ECO:0000313" key="2">
    <source>
        <dbReference type="EMBL" id="MBK6265384.1"/>
    </source>
</evidence>
<dbReference type="RefSeq" id="WP_201431048.1">
    <property type="nucleotide sequence ID" value="NZ_JAEQBW010000003.1"/>
</dbReference>
<feature type="transmembrane region" description="Helical" evidence="1">
    <location>
        <begin position="7"/>
        <end position="27"/>
    </location>
</feature>
<name>A0A934WYK6_9BACT</name>
<dbReference type="AlphaFoldDB" id="A0A934WYK6"/>
<feature type="transmembrane region" description="Helical" evidence="1">
    <location>
        <begin position="47"/>
        <end position="67"/>
    </location>
</feature>
<evidence type="ECO:0000256" key="1">
    <source>
        <dbReference type="SAM" id="Phobius"/>
    </source>
</evidence>
<keyword evidence="1" id="KW-1133">Transmembrane helix</keyword>
<dbReference type="Pfam" id="PF10067">
    <property type="entry name" value="DUF2306"/>
    <property type="match status" value="1"/>
</dbReference>